<dbReference type="InterPro" id="IPR025695">
    <property type="entry name" value="DoxX-like"/>
</dbReference>
<dbReference type="Pfam" id="PF13781">
    <property type="entry name" value="DoxX_3"/>
    <property type="match status" value="1"/>
</dbReference>
<evidence type="ECO:0000313" key="4">
    <source>
        <dbReference type="Proteomes" id="UP000198723"/>
    </source>
</evidence>
<dbReference type="STRING" id="1138170.GA0061105_12316"/>
<feature type="domain" description="NAD(P)-binding" evidence="2">
    <location>
        <begin position="78"/>
        <end position="220"/>
    </location>
</feature>
<feature type="transmembrane region" description="Helical" evidence="1">
    <location>
        <begin position="412"/>
        <end position="436"/>
    </location>
</feature>
<protein>
    <submittedName>
        <fullName evidence="3">Uncharacterized conserved protein YbjT, contains NAD(P)-binding and DUF2867 domains</fullName>
    </submittedName>
</protein>
<feature type="transmembrane region" description="Helical" evidence="1">
    <location>
        <begin position="448"/>
        <end position="468"/>
    </location>
</feature>
<dbReference type="GO" id="GO:0044877">
    <property type="term" value="F:protein-containing complex binding"/>
    <property type="evidence" value="ECO:0007669"/>
    <property type="project" value="TreeGrafter"/>
</dbReference>
<feature type="transmembrane region" description="Helical" evidence="1">
    <location>
        <begin position="480"/>
        <end position="496"/>
    </location>
</feature>
<dbReference type="SUPFAM" id="SSF51735">
    <property type="entry name" value="NAD(P)-binding Rossmann-fold domains"/>
    <property type="match status" value="1"/>
</dbReference>
<dbReference type="GO" id="GO:0008667">
    <property type="term" value="F:2,3-dihydro-2,3-dihydroxybenzoate dehydrogenase activity"/>
    <property type="evidence" value="ECO:0007669"/>
    <property type="project" value="InterPro"/>
</dbReference>
<dbReference type="InterPro" id="IPR036291">
    <property type="entry name" value="NAD(P)-bd_dom_sf"/>
</dbReference>
<gene>
    <name evidence="3" type="ORF">GA0061105_12316</name>
</gene>
<keyword evidence="1" id="KW-1133">Transmembrane helix</keyword>
<dbReference type="PANTHER" id="PTHR12126">
    <property type="entry name" value="NADH-UBIQUINONE OXIDOREDUCTASE 39 KDA SUBUNIT-RELATED"/>
    <property type="match status" value="1"/>
</dbReference>
<dbReference type="EMBL" id="FMAJ01000023">
    <property type="protein sequence ID" value="SCB61745.1"/>
    <property type="molecule type" value="Genomic_DNA"/>
</dbReference>
<keyword evidence="1" id="KW-0472">Membrane</keyword>
<dbReference type="GO" id="GO:0019290">
    <property type="term" value="P:siderophore biosynthetic process"/>
    <property type="evidence" value="ECO:0007669"/>
    <property type="project" value="InterPro"/>
</dbReference>
<evidence type="ECO:0000259" key="2">
    <source>
        <dbReference type="Pfam" id="PF13460"/>
    </source>
</evidence>
<sequence length="499" mass="53600">MYLKIGASRGVWEVEPASAKTVPEPTIEQLLMPQISRTANLKTKRCISTRTGAGTKSCTHRFGALSAKVVSMKILVTGATGLVGSAVCARLATEGHDVMRAVRPGKRPVEGISSWVEVDVAKAVEPSAWLPHLGGVDAVVNCAGALQDGMTHNMAGVHAQGPQALFRACEQSGVRRVIHFSAIGVDRQQPSTFSQTKLSGDMALMATDLDWVILRPAVILGAAAFGSSALFRGLAALPFLPSMPSTGRLQVVQLEDIAETVLRLVDERAPSKLSLEIAGPQALEFDEIVARYRRWLGWHPAKRYLLPRPLASLVYWIGDIAGLLGWRPPVRSTAAKEIVRGAVGNPSEWIAATGILPLSLDDALARRPVSVQERWFAKLYFLKPVIFVMLPLFWISTGIISLTSGFEQGVELMLAGGAGFLAAPSVIAGALTDIVIGCAIAIRRTARWGLYAAVLLSLFYAAAGTAILPELWNEPLGPLTKIWPILVLHLVALAILEER</sequence>
<accession>A0A1C3YBL1</accession>
<organism evidence="3 4">
    <name type="scientific">Rhizobium aethiopicum</name>
    <dbReference type="NCBI Taxonomy" id="1138170"/>
    <lineage>
        <taxon>Bacteria</taxon>
        <taxon>Pseudomonadati</taxon>
        <taxon>Pseudomonadota</taxon>
        <taxon>Alphaproteobacteria</taxon>
        <taxon>Hyphomicrobiales</taxon>
        <taxon>Rhizobiaceae</taxon>
        <taxon>Rhizobium/Agrobacterium group</taxon>
        <taxon>Rhizobium</taxon>
    </lineage>
</organism>
<dbReference type="InterPro" id="IPR016040">
    <property type="entry name" value="NAD(P)-bd_dom"/>
</dbReference>
<evidence type="ECO:0000256" key="1">
    <source>
        <dbReference type="SAM" id="Phobius"/>
    </source>
</evidence>
<dbReference type="AlphaFoldDB" id="A0A1C3YBL1"/>
<reference evidence="3 4" key="1">
    <citation type="submission" date="2016-08" db="EMBL/GenBank/DDBJ databases">
        <authorList>
            <person name="Seilhamer J.J."/>
        </authorList>
    </citation>
    <scope>NUCLEOTIDE SEQUENCE [LARGE SCALE GENOMIC DNA]</scope>
    <source>
        <strain evidence="3 4">HBR26</strain>
    </source>
</reference>
<dbReference type="InterPro" id="IPR051207">
    <property type="entry name" value="ComplexI_NDUFA9_subunit"/>
</dbReference>
<name>A0A1C3YBL1_9HYPH</name>
<keyword evidence="1" id="KW-0812">Transmembrane</keyword>
<feature type="transmembrane region" description="Helical" evidence="1">
    <location>
        <begin position="380"/>
        <end position="400"/>
    </location>
</feature>
<dbReference type="Proteomes" id="UP000198723">
    <property type="component" value="Unassembled WGS sequence"/>
</dbReference>
<dbReference type="PANTHER" id="PTHR12126:SF11">
    <property type="entry name" value="NADH DEHYDROGENASE [UBIQUINONE] 1 ALPHA SUBCOMPLEX SUBUNIT 9, MITOCHONDRIAL"/>
    <property type="match status" value="1"/>
</dbReference>
<dbReference type="Gene3D" id="3.40.50.720">
    <property type="entry name" value="NAD(P)-binding Rossmann-like Domain"/>
    <property type="match status" value="1"/>
</dbReference>
<dbReference type="Pfam" id="PF13460">
    <property type="entry name" value="NAD_binding_10"/>
    <property type="match status" value="1"/>
</dbReference>
<proteinExistence type="predicted"/>
<feature type="transmembrane region" description="Helical" evidence="1">
    <location>
        <begin position="217"/>
        <end position="240"/>
    </location>
</feature>
<dbReference type="PRINTS" id="PR01397">
    <property type="entry name" value="DHBDHDRGNASE"/>
</dbReference>
<dbReference type="InterPro" id="IPR003560">
    <property type="entry name" value="DHB_DH"/>
</dbReference>
<evidence type="ECO:0000313" key="3">
    <source>
        <dbReference type="EMBL" id="SCB61745.1"/>
    </source>
</evidence>